<dbReference type="AlphaFoldDB" id="A0A6L3VHJ0"/>
<comment type="caution">
    <text evidence="1">The sequence shown here is derived from an EMBL/GenBank/DDBJ whole genome shotgun (WGS) entry which is preliminary data.</text>
</comment>
<name>A0A6L3VHJ0_9BACI</name>
<dbReference type="EMBL" id="WBOS01000001">
    <property type="protein sequence ID" value="KAB2338854.1"/>
    <property type="molecule type" value="Genomic_DNA"/>
</dbReference>
<dbReference type="Proteomes" id="UP000481030">
    <property type="component" value="Unassembled WGS sequence"/>
</dbReference>
<reference evidence="1 2" key="1">
    <citation type="journal article" date="2016" name="Antonie Van Leeuwenhoek">
        <title>Bacillus depressus sp. nov., isolated from soil of a sunflower field.</title>
        <authorList>
            <person name="Wei X."/>
            <person name="Xin D."/>
            <person name="Xin Y."/>
            <person name="Zhang H."/>
            <person name="Wang T."/>
            <person name="Zhang J."/>
        </authorList>
    </citation>
    <scope>NUCLEOTIDE SEQUENCE [LARGE SCALE GENOMIC DNA]</scope>
    <source>
        <strain evidence="1 2">BZ1</strain>
    </source>
</reference>
<accession>A0A6L3VHJ0</accession>
<evidence type="ECO:0000313" key="1">
    <source>
        <dbReference type="EMBL" id="KAB2338854.1"/>
    </source>
</evidence>
<organism evidence="1 2">
    <name type="scientific">Cytobacillus depressus</name>
    <dbReference type="NCBI Taxonomy" id="1602942"/>
    <lineage>
        <taxon>Bacteria</taxon>
        <taxon>Bacillati</taxon>
        <taxon>Bacillota</taxon>
        <taxon>Bacilli</taxon>
        <taxon>Bacillales</taxon>
        <taxon>Bacillaceae</taxon>
        <taxon>Cytobacillus</taxon>
    </lineage>
</organism>
<sequence>MKKEKRNIQFKIHKSPYEASFVYDEDQSMVTIDNRQSFTINEKSASTIGVYSLSNDCLSWLVITETDIHIAAM</sequence>
<proteinExistence type="predicted"/>
<gene>
    <name evidence="1" type="ORF">F7731_04700</name>
</gene>
<evidence type="ECO:0000313" key="2">
    <source>
        <dbReference type="Proteomes" id="UP000481030"/>
    </source>
</evidence>
<dbReference type="RefSeq" id="WP_151533595.1">
    <property type="nucleotide sequence ID" value="NZ_WBOS01000001.1"/>
</dbReference>
<keyword evidence="2" id="KW-1185">Reference proteome</keyword>
<protein>
    <submittedName>
        <fullName evidence="1">Uncharacterized protein</fullName>
    </submittedName>
</protein>